<gene>
    <name evidence="1" type="ORF">CVT24_007657</name>
</gene>
<keyword evidence="2" id="KW-1185">Reference proteome</keyword>
<comment type="caution">
    <text evidence="1">The sequence shown here is derived from an EMBL/GenBank/DDBJ whole genome shotgun (WGS) entry which is preliminary data.</text>
</comment>
<dbReference type="Proteomes" id="UP000284842">
    <property type="component" value="Unassembled WGS sequence"/>
</dbReference>
<reference evidence="1 2" key="1">
    <citation type="journal article" date="2018" name="Evol. Lett.">
        <title>Horizontal gene cluster transfer increased hallucinogenic mushroom diversity.</title>
        <authorList>
            <person name="Reynolds H.T."/>
            <person name="Vijayakumar V."/>
            <person name="Gluck-Thaler E."/>
            <person name="Korotkin H.B."/>
            <person name="Matheny P.B."/>
            <person name="Slot J.C."/>
        </authorList>
    </citation>
    <scope>NUCLEOTIDE SEQUENCE [LARGE SCALE GENOMIC DNA]</scope>
    <source>
        <strain evidence="1 2">2629</strain>
    </source>
</reference>
<evidence type="ECO:0000313" key="1">
    <source>
        <dbReference type="EMBL" id="PPQ75231.1"/>
    </source>
</evidence>
<name>A0A409W9Q2_9AGAR</name>
<protein>
    <submittedName>
        <fullName evidence="1">Uncharacterized protein</fullName>
    </submittedName>
</protein>
<sequence length="265" mass="30294">MAQPLTDRFIWRSGDRQTVDRLTALNTEFSNVRTGVDRSVMLLADFESPEVRYAFFAQLRHWLYLQRRIGIIIPASLAVKHSQSFLGAIASAFKSSGRREGYSIAYRVFDTVTGAQSITDVEWGVNDCLYRSSIQGPVDNFPVNLYRTIPSVRVIQFTPPISRDTFFGNRHYFNHVIKHLSHEVIGAPRYLQDVHELRCSPDVLFYDYQGTQPSLLSAFAVWSGYIKVERLVLTGGFPQHQVQGNTQLMAAVRTAFPYLQKLDFY</sequence>
<dbReference type="EMBL" id="NHTK01005691">
    <property type="protein sequence ID" value="PPQ75231.1"/>
    <property type="molecule type" value="Genomic_DNA"/>
</dbReference>
<proteinExistence type="predicted"/>
<accession>A0A409W9Q2</accession>
<dbReference type="InParanoid" id="A0A409W9Q2"/>
<evidence type="ECO:0000313" key="2">
    <source>
        <dbReference type="Proteomes" id="UP000284842"/>
    </source>
</evidence>
<dbReference type="AlphaFoldDB" id="A0A409W9Q2"/>
<organism evidence="1 2">
    <name type="scientific">Panaeolus cyanescens</name>
    <dbReference type="NCBI Taxonomy" id="181874"/>
    <lineage>
        <taxon>Eukaryota</taxon>
        <taxon>Fungi</taxon>
        <taxon>Dikarya</taxon>
        <taxon>Basidiomycota</taxon>
        <taxon>Agaricomycotina</taxon>
        <taxon>Agaricomycetes</taxon>
        <taxon>Agaricomycetidae</taxon>
        <taxon>Agaricales</taxon>
        <taxon>Agaricineae</taxon>
        <taxon>Galeropsidaceae</taxon>
        <taxon>Panaeolus</taxon>
    </lineage>
</organism>